<dbReference type="InterPro" id="IPR045864">
    <property type="entry name" value="aa-tRNA-synth_II/BPL/LPL"/>
</dbReference>
<evidence type="ECO:0000256" key="10">
    <source>
        <dbReference type="ARBA" id="ARBA00048573"/>
    </source>
</evidence>
<evidence type="ECO:0000259" key="11">
    <source>
        <dbReference type="PROSITE" id="PS50862"/>
    </source>
</evidence>
<dbReference type="Gene3D" id="2.40.50.140">
    <property type="entry name" value="Nucleic acid-binding proteins"/>
    <property type="match status" value="1"/>
</dbReference>
<dbReference type="PRINTS" id="PR00982">
    <property type="entry name" value="TRNASYNTHLYS"/>
</dbReference>
<dbReference type="GO" id="GO:0006430">
    <property type="term" value="P:lysyl-tRNA aminoacylation"/>
    <property type="evidence" value="ECO:0007669"/>
    <property type="project" value="InterPro"/>
</dbReference>
<dbReference type="CDD" id="cd04322">
    <property type="entry name" value="LysRS_N"/>
    <property type="match status" value="1"/>
</dbReference>
<dbReference type="Pfam" id="PF00152">
    <property type="entry name" value="tRNA-synt_2"/>
    <property type="match status" value="1"/>
</dbReference>
<dbReference type="GO" id="GO:0000049">
    <property type="term" value="F:tRNA binding"/>
    <property type="evidence" value="ECO:0007669"/>
    <property type="project" value="TreeGrafter"/>
</dbReference>
<dbReference type="PANTHER" id="PTHR42918:SF9">
    <property type="entry name" value="LYSINE--TRNA LIGASE"/>
    <property type="match status" value="1"/>
</dbReference>
<keyword evidence="6" id="KW-0067">ATP-binding</keyword>
<dbReference type="SUPFAM" id="SSF50249">
    <property type="entry name" value="Nucleic acid-binding proteins"/>
    <property type="match status" value="1"/>
</dbReference>
<dbReference type="InterPro" id="IPR004364">
    <property type="entry name" value="Aa-tRNA-synt_II"/>
</dbReference>
<evidence type="ECO:0000256" key="3">
    <source>
        <dbReference type="ARBA" id="ARBA00015745"/>
    </source>
</evidence>
<dbReference type="SUPFAM" id="SSF55681">
    <property type="entry name" value="Class II aaRS and biotin synthetases"/>
    <property type="match status" value="1"/>
</dbReference>
<dbReference type="Gene3D" id="3.30.930.10">
    <property type="entry name" value="Bira Bifunctional Protein, Domain 2"/>
    <property type="match status" value="1"/>
</dbReference>
<organism evidence="12 13">
    <name type="scientific">Caerostris darwini</name>
    <dbReference type="NCBI Taxonomy" id="1538125"/>
    <lineage>
        <taxon>Eukaryota</taxon>
        <taxon>Metazoa</taxon>
        <taxon>Ecdysozoa</taxon>
        <taxon>Arthropoda</taxon>
        <taxon>Chelicerata</taxon>
        <taxon>Arachnida</taxon>
        <taxon>Araneae</taxon>
        <taxon>Araneomorphae</taxon>
        <taxon>Entelegynae</taxon>
        <taxon>Araneoidea</taxon>
        <taxon>Araneidae</taxon>
        <taxon>Caerostris</taxon>
    </lineage>
</organism>
<sequence length="514" mass="59710">MEKKKLVPEGYFTDADYFKIRYQATEYLKVSGENPYPHKFHATISLQDFNKQYSYLKSGQILKDNVLSLAGRVIYKRKSGSKLIFYDLKLEGDVLQIIADSAFYRNEDEFLETNRKIRRGDVIGCKGYPYRSKRGELSLKTTYIQTLAPCLHKFPHPYFGLQDSDKKFHPKYLEVIVNDSVRHRLITRIKMSKYIRDFFYKLKFHEESTPFLINCNGDIRQFITHHNQFNMNLGLRTSINSYLFQLIVGGFNQIFEIGPLFRNVNIDKTRYVELIFCEFYMAHKDLNYLMQIIETLLSQMVKSLIGSYTIKCYLDGDVCEIDFTPPFKKFKMWQALEDNIGIKLPDPDTLHSDESNRVLFDLCTKCGIESHPSSSNTELLKKLSEHFLQNNFIQPTFLCEHPEKVSPLAKLHPGTPGLTERFELFVKKMKIVDGCTILNDPLELRQRYEILMQDKVAWDDETQQIDEAVIKAVEYGLPPTVGGGISIDRLAMILTNTSNIQDVIFFPVIKSSQN</sequence>
<dbReference type="GO" id="GO:0004824">
    <property type="term" value="F:lysine-tRNA ligase activity"/>
    <property type="evidence" value="ECO:0007669"/>
    <property type="project" value="UniProtKB-EC"/>
</dbReference>
<evidence type="ECO:0000256" key="6">
    <source>
        <dbReference type="ARBA" id="ARBA00022840"/>
    </source>
</evidence>
<keyword evidence="4 12" id="KW-0436">Ligase</keyword>
<dbReference type="GO" id="GO:0005739">
    <property type="term" value="C:mitochondrion"/>
    <property type="evidence" value="ECO:0007669"/>
    <property type="project" value="TreeGrafter"/>
</dbReference>
<evidence type="ECO:0000256" key="9">
    <source>
        <dbReference type="ARBA" id="ARBA00030563"/>
    </source>
</evidence>
<dbReference type="InterPro" id="IPR044136">
    <property type="entry name" value="Lys-tRNA-ligase_II_N"/>
</dbReference>
<dbReference type="InterPro" id="IPR018149">
    <property type="entry name" value="Lys-tRNA-synth_II_C"/>
</dbReference>
<reference evidence="12 13" key="1">
    <citation type="submission" date="2021-06" db="EMBL/GenBank/DDBJ databases">
        <title>Caerostris darwini draft genome.</title>
        <authorList>
            <person name="Kono N."/>
            <person name="Arakawa K."/>
        </authorList>
    </citation>
    <scope>NUCLEOTIDE SEQUENCE [LARGE SCALE GENOMIC DNA]</scope>
</reference>
<comment type="caution">
    <text evidence="12">The sequence shown here is derived from an EMBL/GenBank/DDBJ whole genome shotgun (WGS) entry which is preliminary data.</text>
</comment>
<comment type="catalytic activity">
    <reaction evidence="10">
        <text>tRNA(Lys) + L-lysine + ATP = L-lysyl-tRNA(Lys) + AMP + diphosphate</text>
        <dbReference type="Rhea" id="RHEA:20792"/>
        <dbReference type="Rhea" id="RHEA-COMP:9696"/>
        <dbReference type="Rhea" id="RHEA-COMP:9697"/>
        <dbReference type="ChEBI" id="CHEBI:30616"/>
        <dbReference type="ChEBI" id="CHEBI:32551"/>
        <dbReference type="ChEBI" id="CHEBI:33019"/>
        <dbReference type="ChEBI" id="CHEBI:78442"/>
        <dbReference type="ChEBI" id="CHEBI:78529"/>
        <dbReference type="ChEBI" id="CHEBI:456215"/>
        <dbReference type="EC" id="6.1.1.6"/>
    </reaction>
</comment>
<dbReference type="Pfam" id="PF01336">
    <property type="entry name" value="tRNA_anti-codon"/>
    <property type="match status" value="1"/>
</dbReference>
<dbReference type="GO" id="GO:0005829">
    <property type="term" value="C:cytosol"/>
    <property type="evidence" value="ECO:0007669"/>
    <property type="project" value="TreeGrafter"/>
</dbReference>
<accession>A0AAV4SNM0</accession>
<proteinExistence type="inferred from homology"/>
<dbReference type="GO" id="GO:0005524">
    <property type="term" value="F:ATP binding"/>
    <property type="evidence" value="ECO:0007669"/>
    <property type="project" value="UniProtKB-KW"/>
</dbReference>
<dbReference type="EMBL" id="BPLQ01007999">
    <property type="protein sequence ID" value="GIY33962.1"/>
    <property type="molecule type" value="Genomic_DNA"/>
</dbReference>
<keyword evidence="13" id="KW-1185">Reference proteome</keyword>
<evidence type="ECO:0000256" key="7">
    <source>
        <dbReference type="ARBA" id="ARBA00022917"/>
    </source>
</evidence>
<protein>
    <recommendedName>
        <fullName evidence="3">Lysine--tRNA ligase</fullName>
        <ecNumber evidence="2">6.1.1.6</ecNumber>
    </recommendedName>
    <alternativeName>
        <fullName evidence="9">Lysyl-tRNA synthetase</fullName>
    </alternativeName>
</protein>
<dbReference type="PANTHER" id="PTHR42918">
    <property type="entry name" value="LYSYL-TRNA SYNTHETASE"/>
    <property type="match status" value="1"/>
</dbReference>
<evidence type="ECO:0000256" key="5">
    <source>
        <dbReference type="ARBA" id="ARBA00022741"/>
    </source>
</evidence>
<evidence type="ECO:0000256" key="4">
    <source>
        <dbReference type="ARBA" id="ARBA00022598"/>
    </source>
</evidence>
<evidence type="ECO:0000256" key="1">
    <source>
        <dbReference type="ARBA" id="ARBA00008226"/>
    </source>
</evidence>
<evidence type="ECO:0000256" key="8">
    <source>
        <dbReference type="ARBA" id="ARBA00023146"/>
    </source>
</evidence>
<comment type="similarity">
    <text evidence="1">Belongs to the class-II aminoacyl-tRNA synthetase family.</text>
</comment>
<dbReference type="PROSITE" id="PS50862">
    <property type="entry name" value="AA_TRNA_LIGASE_II"/>
    <property type="match status" value="1"/>
</dbReference>
<feature type="domain" description="Aminoacyl-transfer RNA synthetases class-II family profile" evidence="11">
    <location>
        <begin position="190"/>
        <end position="507"/>
    </location>
</feature>
<evidence type="ECO:0000313" key="13">
    <source>
        <dbReference type="Proteomes" id="UP001054837"/>
    </source>
</evidence>
<dbReference type="AlphaFoldDB" id="A0AAV4SNM0"/>
<evidence type="ECO:0000313" key="12">
    <source>
        <dbReference type="EMBL" id="GIY33962.1"/>
    </source>
</evidence>
<dbReference type="Proteomes" id="UP001054837">
    <property type="component" value="Unassembled WGS sequence"/>
</dbReference>
<evidence type="ECO:0000256" key="2">
    <source>
        <dbReference type="ARBA" id="ARBA00013166"/>
    </source>
</evidence>
<dbReference type="FunFam" id="2.40.50.140:FF:000050">
    <property type="entry name" value="Lysine--tRNA ligase"/>
    <property type="match status" value="1"/>
</dbReference>
<dbReference type="EC" id="6.1.1.6" evidence="2"/>
<dbReference type="GO" id="GO:0017101">
    <property type="term" value="C:aminoacyl-tRNA synthetase multienzyme complex"/>
    <property type="evidence" value="ECO:0007669"/>
    <property type="project" value="TreeGrafter"/>
</dbReference>
<keyword evidence="7" id="KW-0648">Protein biosynthesis</keyword>
<keyword evidence="5" id="KW-0547">Nucleotide-binding</keyword>
<dbReference type="InterPro" id="IPR004365">
    <property type="entry name" value="NA-bd_OB_tRNA"/>
</dbReference>
<dbReference type="InterPro" id="IPR006195">
    <property type="entry name" value="aa-tRNA-synth_II"/>
</dbReference>
<dbReference type="InterPro" id="IPR012340">
    <property type="entry name" value="NA-bd_OB-fold"/>
</dbReference>
<name>A0AAV4SNM0_9ARAC</name>
<gene>
    <name evidence="12" type="primary">Kars1</name>
    <name evidence="12" type="ORF">CDAR_571411</name>
</gene>
<keyword evidence="8" id="KW-0030">Aminoacyl-tRNA synthetase</keyword>